<evidence type="ECO:0000256" key="1">
    <source>
        <dbReference type="SAM" id="MobiDB-lite"/>
    </source>
</evidence>
<evidence type="ECO:0008006" key="4">
    <source>
        <dbReference type="Google" id="ProtNLM"/>
    </source>
</evidence>
<feature type="compositionally biased region" description="Basic and acidic residues" evidence="1">
    <location>
        <begin position="243"/>
        <end position="252"/>
    </location>
</feature>
<accession>A0ABN8YDW9</accession>
<organism evidence="2 3">
    <name type="scientific">Rangifer tarandus platyrhynchus</name>
    <name type="common">Svalbard reindeer</name>
    <dbReference type="NCBI Taxonomy" id="3082113"/>
    <lineage>
        <taxon>Eukaryota</taxon>
        <taxon>Metazoa</taxon>
        <taxon>Chordata</taxon>
        <taxon>Craniata</taxon>
        <taxon>Vertebrata</taxon>
        <taxon>Euteleostomi</taxon>
        <taxon>Mammalia</taxon>
        <taxon>Eutheria</taxon>
        <taxon>Laurasiatheria</taxon>
        <taxon>Artiodactyla</taxon>
        <taxon>Ruminantia</taxon>
        <taxon>Pecora</taxon>
        <taxon>Cervidae</taxon>
        <taxon>Odocoileinae</taxon>
        <taxon>Rangifer</taxon>
    </lineage>
</organism>
<keyword evidence="3" id="KW-1185">Reference proteome</keyword>
<protein>
    <recommendedName>
        <fullName evidence="4">Basic proline-rich protein-like</fullName>
    </recommendedName>
</protein>
<dbReference type="EMBL" id="OX459955">
    <property type="protein sequence ID" value="CAI9159767.1"/>
    <property type="molecule type" value="Genomic_DNA"/>
</dbReference>
<sequence length="272" mass="28365">MRGPPAVASSSRYSSLPRPAGRRPGPRPAPLPGYVIEPTGPAGGETRARPRVPGLSHLPLSLHAGSKRKRRPAHRAAGEVGRSSRRPGSSSSSSNRRAGDAHLKPPHVFRPPLPCSAWPLPRLGRGGGAGPYWSAAALRPPPRPTYWPKPPRPRDRRRRRPSLAPALKRATRKRPPPCVPPLGLVRWLPAPPGPLPAPSGSGSGAAAAAAAAGRCSGRRGPIGRAASSLSPGLPEPRPAVARDPTRPARSGEGRWPPACGTRGRSGEGGLRA</sequence>
<evidence type="ECO:0000313" key="3">
    <source>
        <dbReference type="Proteomes" id="UP001176941"/>
    </source>
</evidence>
<proteinExistence type="predicted"/>
<gene>
    <name evidence="2" type="ORF">MRATA1EN1_LOCUS8729</name>
</gene>
<feature type="compositionally biased region" description="Low complexity" evidence="1">
    <location>
        <begin position="198"/>
        <end position="219"/>
    </location>
</feature>
<feature type="compositionally biased region" description="Low complexity" evidence="1">
    <location>
        <begin position="86"/>
        <end position="96"/>
    </location>
</feature>
<reference evidence="2" key="1">
    <citation type="submission" date="2023-04" db="EMBL/GenBank/DDBJ databases">
        <authorList>
            <consortium name="ELIXIR-Norway"/>
        </authorList>
    </citation>
    <scope>NUCLEOTIDE SEQUENCE [LARGE SCALE GENOMIC DNA]</scope>
</reference>
<dbReference type="Proteomes" id="UP001176941">
    <property type="component" value="Chromosome 19"/>
</dbReference>
<feature type="compositionally biased region" description="Basic residues" evidence="1">
    <location>
        <begin position="65"/>
        <end position="74"/>
    </location>
</feature>
<evidence type="ECO:0000313" key="2">
    <source>
        <dbReference type="EMBL" id="CAI9159767.1"/>
    </source>
</evidence>
<feature type="region of interest" description="Disordered" evidence="1">
    <location>
        <begin position="1"/>
        <end position="272"/>
    </location>
</feature>
<feature type="compositionally biased region" description="Pro residues" evidence="1">
    <location>
        <begin position="139"/>
        <end position="150"/>
    </location>
</feature>
<name>A0ABN8YDW9_RANTA</name>